<feature type="domain" description="Conjugative transposon TraJ C-terminal" evidence="2">
    <location>
        <begin position="4"/>
        <end position="73"/>
    </location>
</feature>
<feature type="transmembrane region" description="Helical" evidence="1">
    <location>
        <begin position="14"/>
        <end position="37"/>
    </location>
</feature>
<keyword evidence="1" id="KW-0472">Membrane</keyword>
<name>A0A5J4QVU7_9ZZZZ</name>
<evidence type="ECO:0000256" key="1">
    <source>
        <dbReference type="SAM" id="Phobius"/>
    </source>
</evidence>
<feature type="non-terminal residue" evidence="3">
    <location>
        <position position="1"/>
    </location>
</feature>
<protein>
    <recommendedName>
        <fullName evidence="2">Conjugative transposon TraJ C-terminal domain-containing protein</fullName>
    </recommendedName>
</protein>
<keyword evidence="1" id="KW-0812">Transmembrane</keyword>
<accession>A0A5J4QVU7</accession>
<dbReference type="EMBL" id="SNRY01002233">
    <property type="protein sequence ID" value="KAA6326067.1"/>
    <property type="molecule type" value="Genomic_DNA"/>
</dbReference>
<dbReference type="InterPro" id="IPR012424">
    <property type="entry name" value="Conjugative_transposon_TraJ_C"/>
</dbReference>
<proteinExistence type="predicted"/>
<gene>
    <name evidence="3" type="ORF">EZS27_024781</name>
</gene>
<evidence type="ECO:0000313" key="3">
    <source>
        <dbReference type="EMBL" id="KAA6326067.1"/>
    </source>
</evidence>
<reference evidence="3" key="1">
    <citation type="submission" date="2019-03" db="EMBL/GenBank/DDBJ databases">
        <title>Single cell metagenomics reveals metabolic interactions within the superorganism composed of flagellate Streblomastix strix and complex community of Bacteroidetes bacteria on its surface.</title>
        <authorList>
            <person name="Treitli S.C."/>
            <person name="Kolisko M."/>
            <person name="Husnik F."/>
            <person name="Keeling P."/>
            <person name="Hampl V."/>
        </authorList>
    </citation>
    <scope>NUCLEOTIDE SEQUENCE</scope>
    <source>
        <strain evidence="3">STM</strain>
    </source>
</reference>
<dbReference type="AlphaFoldDB" id="A0A5J4QVU7"/>
<evidence type="ECO:0000259" key="2">
    <source>
        <dbReference type="Pfam" id="PF07863"/>
    </source>
</evidence>
<dbReference type="Pfam" id="PF07863">
    <property type="entry name" value="CtnDOT_TraJ"/>
    <property type="match status" value="1"/>
</dbReference>
<keyword evidence="1" id="KW-1133">Transmembrane helix</keyword>
<sequence>QNNPNFSIDASNTVYIIFMIIGIVGYFTVPSVAGWVIQAGGMGSYNKNLQTTAAKTGAVAGAAAGAVSGNISGRLVNK</sequence>
<comment type="caution">
    <text evidence="3">The sequence shown here is derived from an EMBL/GenBank/DDBJ whole genome shotgun (WGS) entry which is preliminary data.</text>
</comment>
<organism evidence="3">
    <name type="scientific">termite gut metagenome</name>
    <dbReference type="NCBI Taxonomy" id="433724"/>
    <lineage>
        <taxon>unclassified sequences</taxon>
        <taxon>metagenomes</taxon>
        <taxon>organismal metagenomes</taxon>
    </lineage>
</organism>